<dbReference type="EMBL" id="JAGTXB010000019">
    <property type="protein sequence ID" value="MBS0031100.1"/>
    <property type="molecule type" value="Genomic_DNA"/>
</dbReference>
<proteinExistence type="predicted"/>
<accession>A0ABS5J7A4</accession>
<keyword evidence="3" id="KW-1185">Reference proteome</keyword>
<protein>
    <submittedName>
        <fullName evidence="2">Uncharacterized protein</fullName>
    </submittedName>
</protein>
<evidence type="ECO:0000313" key="3">
    <source>
        <dbReference type="Proteomes" id="UP000676386"/>
    </source>
</evidence>
<name>A0ABS5J7A4_9BACT</name>
<dbReference type="Proteomes" id="UP000676386">
    <property type="component" value="Unassembled WGS sequence"/>
</dbReference>
<gene>
    <name evidence="2" type="ORF">KE626_27480</name>
</gene>
<sequence>MGYIAEPKGVDFVVDPKPLSEKDKKKISEIIAYYKLTGRKKRIPAKTGAGTSTKNKKSTQA</sequence>
<evidence type="ECO:0000313" key="2">
    <source>
        <dbReference type="EMBL" id="MBS0031100.1"/>
    </source>
</evidence>
<feature type="region of interest" description="Disordered" evidence="1">
    <location>
        <begin position="42"/>
        <end position="61"/>
    </location>
</feature>
<reference evidence="2 3" key="1">
    <citation type="submission" date="2021-04" db="EMBL/GenBank/DDBJ databases">
        <title>Chitinophaga sp. nov., isolated from the rhizosphere soil.</title>
        <authorList>
            <person name="He S."/>
        </authorList>
    </citation>
    <scope>NUCLEOTIDE SEQUENCE [LARGE SCALE GENOMIC DNA]</scope>
    <source>
        <strain evidence="2 3">2R12</strain>
    </source>
</reference>
<evidence type="ECO:0000256" key="1">
    <source>
        <dbReference type="SAM" id="MobiDB-lite"/>
    </source>
</evidence>
<organism evidence="2 3">
    <name type="scientific">Chitinophaga hostae</name>
    <dbReference type="NCBI Taxonomy" id="2831022"/>
    <lineage>
        <taxon>Bacteria</taxon>
        <taxon>Pseudomonadati</taxon>
        <taxon>Bacteroidota</taxon>
        <taxon>Chitinophagia</taxon>
        <taxon>Chitinophagales</taxon>
        <taxon>Chitinophagaceae</taxon>
        <taxon>Chitinophaga</taxon>
    </lineage>
</organism>
<comment type="caution">
    <text evidence="2">The sequence shown here is derived from an EMBL/GenBank/DDBJ whole genome shotgun (WGS) entry which is preliminary data.</text>
</comment>
<dbReference type="RefSeq" id="WP_211976235.1">
    <property type="nucleotide sequence ID" value="NZ_CBFHAM010000010.1"/>
</dbReference>